<gene>
    <name evidence="10" type="primary">MDIS2_2</name>
    <name evidence="10" type="ORF">Zm00014a_041532</name>
</gene>
<comment type="subcellular location">
    <subcellularLocation>
        <location evidence="5">Endomembrane system</location>
        <topology evidence="5">Single-pass type I membrane protein</topology>
    </subcellularLocation>
</comment>
<feature type="compositionally biased region" description="Basic residues" evidence="6">
    <location>
        <begin position="72"/>
        <end position="84"/>
    </location>
</feature>
<evidence type="ECO:0000256" key="4">
    <source>
        <dbReference type="ARBA" id="ARBA00023136"/>
    </source>
</evidence>
<feature type="domain" description="Protein kinase" evidence="9">
    <location>
        <begin position="225"/>
        <end position="506"/>
    </location>
</feature>
<dbReference type="Gene3D" id="3.30.200.20">
    <property type="entry name" value="Phosphorylase Kinase, domain 1"/>
    <property type="match status" value="1"/>
</dbReference>
<keyword evidence="1 7" id="KW-0812">Transmembrane</keyword>
<dbReference type="EMBL" id="NCVQ01000001">
    <property type="protein sequence ID" value="PWZ55472.1"/>
    <property type="molecule type" value="Genomic_DNA"/>
</dbReference>
<dbReference type="Pfam" id="PF07714">
    <property type="entry name" value="PK_Tyr_Ser-Thr"/>
    <property type="match status" value="1"/>
</dbReference>
<dbReference type="FunFam" id="3.30.200.20:FF:000489">
    <property type="entry name" value="Inactive receptor-like serine/threonine-protein kinase"/>
    <property type="match status" value="1"/>
</dbReference>
<dbReference type="PANTHER" id="PTHR46084:SF42">
    <property type="entry name" value="OS03G0294800 PROTEIN"/>
    <property type="match status" value="1"/>
</dbReference>
<dbReference type="Gene3D" id="1.10.510.10">
    <property type="entry name" value="Transferase(Phosphotransferase) domain 1"/>
    <property type="match status" value="2"/>
</dbReference>
<sequence length="533" mass="58926">MERRRRRRRPPRLPLLVFVLVATTCPLGSSAGIGSFGVGAESNGASSSFRTRSLLQIGDRNEDGLFHLPHTRALTHKSRSHRKVPTPAPAPASAPAPSPSMSPPDSSPSPSPHGSHPMPRQSTPHRHPSITPPHLVRPGPRQDGNDPLVDTPAHSRHKHFWTTYGLVAAGIAVFLLVSAASILCFRAKKMGTVRPWATGLSGQLQKAFVTGVPSLKRSELETACEDFSNIIGSTSTCMLYKGTLSSGVEIAVASSLVTSAKDWSKENESQYRKKITNLSKVSHKNFMNLLGYCEEEHPFTRVMVFEYAPNGTLFEHLHGKRVAVMSFSVSSVTKTVLQLREAEKLDWMARLRISMGIAYCLEHMHQLQTPAALRNFDSTTVYLTDDFAAKVSDLEFWNDAKGHNSTTNNELAFSPDMEDIVRKYGMVLLEILTGRVPSSEDDGPLENWVSRYFEGGMRLEELIDPSIGFFPEDTARALCEVVRSCIDRDPKKRPQMKEVAARMREITALGPDGATPKVSPLWWAELEIMTSES</sequence>
<protein>
    <submittedName>
        <fullName evidence="10">Protein MALE DISCOVERER 2</fullName>
    </submittedName>
</protein>
<evidence type="ECO:0000256" key="6">
    <source>
        <dbReference type="SAM" id="MobiDB-lite"/>
    </source>
</evidence>
<dbReference type="InterPro" id="IPR001245">
    <property type="entry name" value="Ser-Thr/Tyr_kinase_cat_dom"/>
</dbReference>
<keyword evidence="2 8" id="KW-0732">Signal</keyword>
<evidence type="ECO:0000256" key="5">
    <source>
        <dbReference type="ARBA" id="ARBA00046288"/>
    </source>
</evidence>
<feature type="chain" id="PRO_5016347724" evidence="8">
    <location>
        <begin position="31"/>
        <end position="533"/>
    </location>
</feature>
<organism evidence="10">
    <name type="scientific">Zea mays</name>
    <name type="common">Maize</name>
    <dbReference type="NCBI Taxonomy" id="4577"/>
    <lineage>
        <taxon>Eukaryota</taxon>
        <taxon>Viridiplantae</taxon>
        <taxon>Streptophyta</taxon>
        <taxon>Embryophyta</taxon>
        <taxon>Tracheophyta</taxon>
        <taxon>Spermatophyta</taxon>
        <taxon>Magnoliopsida</taxon>
        <taxon>Liliopsida</taxon>
        <taxon>Poales</taxon>
        <taxon>Poaceae</taxon>
        <taxon>PACMAD clade</taxon>
        <taxon>Panicoideae</taxon>
        <taxon>Andropogonodae</taxon>
        <taxon>Andropogoneae</taxon>
        <taxon>Tripsacinae</taxon>
        <taxon>Zea</taxon>
    </lineage>
</organism>
<accession>A0A317YCK9</accession>
<evidence type="ECO:0000313" key="10">
    <source>
        <dbReference type="EMBL" id="PWZ55472.1"/>
    </source>
</evidence>
<evidence type="ECO:0000256" key="8">
    <source>
        <dbReference type="SAM" id="SignalP"/>
    </source>
</evidence>
<evidence type="ECO:0000256" key="7">
    <source>
        <dbReference type="SAM" id="Phobius"/>
    </source>
</evidence>
<dbReference type="PANTHER" id="PTHR46084">
    <property type="entry name" value="PROTEIN MALE DISCOVERER 2"/>
    <property type="match status" value="1"/>
</dbReference>
<dbReference type="GO" id="GO:0005524">
    <property type="term" value="F:ATP binding"/>
    <property type="evidence" value="ECO:0007669"/>
    <property type="project" value="InterPro"/>
</dbReference>
<dbReference type="AlphaFoldDB" id="A0A317YCK9"/>
<dbReference type="Proteomes" id="UP000251960">
    <property type="component" value="Chromosome 1"/>
</dbReference>
<proteinExistence type="predicted"/>
<dbReference type="InterPro" id="IPR011009">
    <property type="entry name" value="Kinase-like_dom_sf"/>
</dbReference>
<dbReference type="InterPro" id="IPR000719">
    <property type="entry name" value="Prot_kinase_dom"/>
</dbReference>
<dbReference type="GO" id="GO:0004672">
    <property type="term" value="F:protein kinase activity"/>
    <property type="evidence" value="ECO:0007669"/>
    <property type="project" value="InterPro"/>
</dbReference>
<name>A0A317YCK9_MAIZE</name>
<reference evidence="10" key="1">
    <citation type="journal article" date="2018" name="Nat. Genet.">
        <title>Extensive intraspecific gene order and gene structural variations between Mo17 and other maize genomes.</title>
        <authorList>
            <person name="Sun S."/>
            <person name="Zhou Y."/>
            <person name="Chen J."/>
            <person name="Shi J."/>
            <person name="Zhao H."/>
            <person name="Zhao H."/>
            <person name="Song W."/>
            <person name="Zhang M."/>
            <person name="Cui Y."/>
            <person name="Dong X."/>
            <person name="Liu H."/>
            <person name="Ma X."/>
            <person name="Jiao Y."/>
            <person name="Wang B."/>
            <person name="Wei X."/>
            <person name="Stein J.C."/>
            <person name="Glaubitz J.C."/>
            <person name="Lu F."/>
            <person name="Yu G."/>
            <person name="Liang C."/>
            <person name="Fengler K."/>
            <person name="Li B."/>
            <person name="Rafalski A."/>
            <person name="Schnable P.S."/>
            <person name="Ware D.H."/>
            <person name="Buckler E.S."/>
            <person name="Lai J."/>
        </authorList>
    </citation>
    <scope>NUCLEOTIDE SEQUENCE [LARGE SCALE GENOMIC DNA]</scope>
    <source>
        <tissue evidence="10">Seedling</tissue>
    </source>
</reference>
<keyword evidence="4 7" id="KW-0472">Membrane</keyword>
<dbReference type="GO" id="GO:0012505">
    <property type="term" value="C:endomembrane system"/>
    <property type="evidence" value="ECO:0007669"/>
    <property type="project" value="UniProtKB-SubCell"/>
</dbReference>
<evidence type="ECO:0000259" key="9">
    <source>
        <dbReference type="PROSITE" id="PS50011"/>
    </source>
</evidence>
<dbReference type="SUPFAM" id="SSF56112">
    <property type="entry name" value="Protein kinase-like (PK-like)"/>
    <property type="match status" value="1"/>
</dbReference>
<keyword evidence="3 7" id="KW-1133">Transmembrane helix</keyword>
<dbReference type="PROSITE" id="PS50011">
    <property type="entry name" value="PROTEIN_KINASE_DOM"/>
    <property type="match status" value="1"/>
</dbReference>
<feature type="region of interest" description="Disordered" evidence="6">
    <location>
        <begin position="72"/>
        <end position="151"/>
    </location>
</feature>
<feature type="signal peptide" evidence="8">
    <location>
        <begin position="1"/>
        <end position="30"/>
    </location>
</feature>
<comment type="caution">
    <text evidence="10">The sequence shown here is derived from an EMBL/GenBank/DDBJ whole genome shotgun (WGS) entry which is preliminary data.</text>
</comment>
<evidence type="ECO:0000256" key="3">
    <source>
        <dbReference type="ARBA" id="ARBA00022989"/>
    </source>
</evidence>
<feature type="transmembrane region" description="Helical" evidence="7">
    <location>
        <begin position="161"/>
        <end position="185"/>
    </location>
</feature>
<evidence type="ECO:0000256" key="1">
    <source>
        <dbReference type="ARBA" id="ARBA00022692"/>
    </source>
</evidence>
<feature type="compositionally biased region" description="Pro residues" evidence="6">
    <location>
        <begin position="86"/>
        <end position="111"/>
    </location>
</feature>
<evidence type="ECO:0000256" key="2">
    <source>
        <dbReference type="ARBA" id="ARBA00022729"/>
    </source>
</evidence>
<dbReference type="ExpressionAtlas" id="A0A317YCK9">
    <property type="expression patterns" value="baseline and differential"/>
</dbReference>